<organism evidence="1 2">
    <name type="scientific">Kluyvera intermedia</name>
    <name type="common">Enterobacter intermedius</name>
    <dbReference type="NCBI Taxonomy" id="61648"/>
    <lineage>
        <taxon>Bacteria</taxon>
        <taxon>Pseudomonadati</taxon>
        <taxon>Pseudomonadota</taxon>
        <taxon>Gammaproteobacteria</taxon>
        <taxon>Enterobacterales</taxon>
        <taxon>Enterobacteriaceae</taxon>
        <taxon>Kluyvera</taxon>
    </lineage>
</organism>
<dbReference type="AlphaFoldDB" id="A0AA95FXJ2"/>
<proteinExistence type="predicted"/>
<evidence type="ECO:0000313" key="1">
    <source>
        <dbReference type="EMBL" id="WGL54622.1"/>
    </source>
</evidence>
<evidence type="ECO:0000313" key="2">
    <source>
        <dbReference type="Proteomes" id="UP001177527"/>
    </source>
</evidence>
<dbReference type="RefSeq" id="WP_280555684.1">
    <property type="nucleotide sequence ID" value="NZ_CP123488.1"/>
</dbReference>
<name>A0AA95FXJ2_KLUIN</name>
<dbReference type="Proteomes" id="UP001177527">
    <property type="component" value="Chromosome"/>
</dbReference>
<reference evidence="1" key="1">
    <citation type="submission" date="2023-04" db="EMBL/GenBank/DDBJ databases">
        <title>APH(3)-Id, a novel chromosomal aminoglycoside phosphotransferase, identified from an environmental isolate of Kluyvera intermedia DW18.</title>
        <authorList>
            <person name="Sha Y."/>
        </authorList>
    </citation>
    <scope>NUCLEOTIDE SEQUENCE</scope>
    <source>
        <strain evidence="1">DW18</strain>
    </source>
</reference>
<dbReference type="EMBL" id="CP123488">
    <property type="protein sequence ID" value="WGL54622.1"/>
    <property type="molecule type" value="Genomic_DNA"/>
</dbReference>
<gene>
    <name evidence="1" type="ORF">QBD33_13135</name>
</gene>
<protein>
    <submittedName>
        <fullName evidence="1">DUF4761 domain-containing protein</fullName>
    </submittedName>
</protein>
<accession>A0AA95FXJ2</accession>
<sequence>MLIQINSKTALYRGFTILKLPRQKPYSRQRYQITKDGNYLGLDFALADALSTIDLLRQEAA</sequence>